<evidence type="ECO:0000256" key="1">
    <source>
        <dbReference type="SAM" id="MobiDB-lite"/>
    </source>
</evidence>
<dbReference type="AlphaFoldDB" id="A0A2P6RTZ3"/>
<dbReference type="EMBL" id="PDCK01000040">
    <property type="protein sequence ID" value="PRQ49893.1"/>
    <property type="molecule type" value="Genomic_DNA"/>
</dbReference>
<keyword evidence="3" id="KW-1185">Reference proteome</keyword>
<proteinExistence type="predicted"/>
<dbReference type="Proteomes" id="UP000238479">
    <property type="component" value="Chromosome 2"/>
</dbReference>
<comment type="caution">
    <text evidence="2">The sequence shown here is derived from an EMBL/GenBank/DDBJ whole genome shotgun (WGS) entry which is preliminary data.</text>
</comment>
<evidence type="ECO:0000313" key="3">
    <source>
        <dbReference type="Proteomes" id="UP000238479"/>
    </source>
</evidence>
<dbReference type="Gramene" id="PRQ49893">
    <property type="protein sequence ID" value="PRQ49893"/>
    <property type="gene ID" value="RchiOBHm_Chr2g0127031"/>
</dbReference>
<dbReference type="InterPro" id="IPR032675">
    <property type="entry name" value="LRR_dom_sf"/>
</dbReference>
<protein>
    <submittedName>
        <fullName evidence="2">Uncharacterized protein</fullName>
    </submittedName>
</protein>
<dbReference type="Gene3D" id="3.80.10.10">
    <property type="entry name" value="Ribonuclease Inhibitor"/>
    <property type="match status" value="1"/>
</dbReference>
<evidence type="ECO:0000313" key="2">
    <source>
        <dbReference type="EMBL" id="PRQ49893.1"/>
    </source>
</evidence>
<sequence length="129" mass="14878">MELTLVQFYTGKKLVFKAQTFKKLMILRIEEFDELNLMKVESQAMPMLKKLIISRCQGLDSLPWGITGLIQLEELIESDMPDKFIANLQKHSAALEMMQIRVIHSSKTGSNQSSTRFQDFSPSNWHLES</sequence>
<gene>
    <name evidence="2" type="ORF">RchiOBHm_Chr2g0127031</name>
</gene>
<accession>A0A2P6RTZ3</accession>
<reference evidence="2 3" key="1">
    <citation type="journal article" date="2018" name="Nat. Genet.">
        <title>The Rosa genome provides new insights in the design of modern roses.</title>
        <authorList>
            <person name="Bendahmane M."/>
        </authorList>
    </citation>
    <scope>NUCLEOTIDE SEQUENCE [LARGE SCALE GENOMIC DNA]</scope>
    <source>
        <strain evidence="3">cv. Old Blush</strain>
    </source>
</reference>
<dbReference type="OMA" id="RIFQPCY"/>
<name>A0A2P6RTZ3_ROSCH</name>
<feature type="region of interest" description="Disordered" evidence="1">
    <location>
        <begin position="107"/>
        <end position="129"/>
    </location>
</feature>
<organism evidence="2 3">
    <name type="scientific">Rosa chinensis</name>
    <name type="common">China rose</name>
    <dbReference type="NCBI Taxonomy" id="74649"/>
    <lineage>
        <taxon>Eukaryota</taxon>
        <taxon>Viridiplantae</taxon>
        <taxon>Streptophyta</taxon>
        <taxon>Embryophyta</taxon>
        <taxon>Tracheophyta</taxon>
        <taxon>Spermatophyta</taxon>
        <taxon>Magnoliopsida</taxon>
        <taxon>eudicotyledons</taxon>
        <taxon>Gunneridae</taxon>
        <taxon>Pentapetalae</taxon>
        <taxon>rosids</taxon>
        <taxon>fabids</taxon>
        <taxon>Rosales</taxon>
        <taxon>Rosaceae</taxon>
        <taxon>Rosoideae</taxon>
        <taxon>Rosoideae incertae sedis</taxon>
        <taxon>Rosa</taxon>
    </lineage>
</organism>